<accession>A0ABT5HVV5</accession>
<dbReference type="PANTHER" id="PTHR43432">
    <property type="entry name" value="SLR0285 PROTEIN"/>
    <property type="match status" value="1"/>
</dbReference>
<dbReference type="InterPro" id="IPR058240">
    <property type="entry name" value="rSAM_sf"/>
</dbReference>
<dbReference type="PANTHER" id="PTHR43432:SF3">
    <property type="entry name" value="SLR0285 PROTEIN"/>
    <property type="match status" value="1"/>
</dbReference>
<dbReference type="RefSeq" id="WP_272748678.1">
    <property type="nucleotide sequence ID" value="NZ_JAQQKX010000010.1"/>
</dbReference>
<evidence type="ECO:0000256" key="3">
    <source>
        <dbReference type="ARBA" id="ARBA00023014"/>
    </source>
</evidence>
<feature type="domain" description="Radical SAM core" evidence="5">
    <location>
        <begin position="81"/>
        <end position="318"/>
    </location>
</feature>
<dbReference type="CDD" id="cd01335">
    <property type="entry name" value="Radical_SAM"/>
    <property type="match status" value="1"/>
</dbReference>
<keyword evidence="2" id="KW-0408">Iron</keyword>
<evidence type="ECO:0000259" key="5">
    <source>
        <dbReference type="PROSITE" id="PS51918"/>
    </source>
</evidence>
<keyword evidence="7" id="KW-1185">Reference proteome</keyword>
<sequence>MPIPRLRTQAITDENALPDRVRKGRGAVSNRLSGRFDAPDRYESVDEWSQVDWGEDDEPQQVRTILGVDTARKIISYNQSPDVGFNRSINPYKGCEHGCIYCFARPTHAYLDLSPGLDFETRIFRKPDAAKLLRQELSHPKYVPGRLALGINTDAYQPTERTEKLTRALLEVLSEFNHPVHIVTKSALILRDLDLLAPMAARGLFSATLSITTLDRHLSRVMEPRAATPQKRLDTVRALKAAGIPISVLAAPMIPGLTDHELEAIVKAAAEAGAERVGYSLVRLPHEIRLLFEDWLRLNFPDRADKVLNHIRQCRDGKLNDAHFGSRMRGTGPFAELMAQRFALAIKRHGLDGPRPRIEPAPFKGGNPQMSLFSD</sequence>
<dbReference type="PROSITE" id="PS51918">
    <property type="entry name" value="RADICAL_SAM"/>
    <property type="match status" value="1"/>
</dbReference>
<dbReference type="SMART" id="SM00729">
    <property type="entry name" value="Elp3"/>
    <property type="match status" value="1"/>
</dbReference>
<dbReference type="EMBL" id="JAQQKX010000010">
    <property type="protein sequence ID" value="MDC7684221.1"/>
    <property type="molecule type" value="Genomic_DNA"/>
</dbReference>
<name>A0ABT5HVV5_9CAUL</name>
<keyword evidence="1" id="KW-0479">Metal-binding</keyword>
<evidence type="ECO:0000313" key="6">
    <source>
        <dbReference type="EMBL" id="MDC7684221.1"/>
    </source>
</evidence>
<evidence type="ECO:0000256" key="4">
    <source>
        <dbReference type="SAM" id="MobiDB-lite"/>
    </source>
</evidence>
<dbReference type="InterPro" id="IPR040086">
    <property type="entry name" value="MJ0683-like"/>
</dbReference>
<dbReference type="InterPro" id="IPR007197">
    <property type="entry name" value="rSAM"/>
</dbReference>
<evidence type="ECO:0000256" key="1">
    <source>
        <dbReference type="ARBA" id="ARBA00022723"/>
    </source>
</evidence>
<dbReference type="NCBIfam" id="NF033668">
    <property type="entry name" value="rSAM_PA0069"/>
    <property type="match status" value="1"/>
</dbReference>
<gene>
    <name evidence="6" type="ORF">PQU92_13095</name>
</gene>
<dbReference type="SUPFAM" id="SSF102114">
    <property type="entry name" value="Radical SAM enzymes"/>
    <property type="match status" value="1"/>
</dbReference>
<evidence type="ECO:0000256" key="2">
    <source>
        <dbReference type="ARBA" id="ARBA00023004"/>
    </source>
</evidence>
<comment type="caution">
    <text evidence="6">The sequence shown here is derived from an EMBL/GenBank/DDBJ whole genome shotgun (WGS) entry which is preliminary data.</text>
</comment>
<organism evidence="6 7">
    <name type="scientific">Asticcacaulis aquaticus</name>
    <dbReference type="NCBI Taxonomy" id="2984212"/>
    <lineage>
        <taxon>Bacteria</taxon>
        <taxon>Pseudomonadati</taxon>
        <taxon>Pseudomonadota</taxon>
        <taxon>Alphaproteobacteria</taxon>
        <taxon>Caulobacterales</taxon>
        <taxon>Caulobacteraceae</taxon>
        <taxon>Asticcacaulis</taxon>
    </lineage>
</organism>
<keyword evidence="3" id="KW-0411">Iron-sulfur</keyword>
<reference evidence="6 7" key="1">
    <citation type="submission" date="2023-01" db="EMBL/GenBank/DDBJ databases">
        <title>Novel species of the genus Asticcacaulis isolated from rivers.</title>
        <authorList>
            <person name="Lu H."/>
        </authorList>
    </citation>
    <scope>NUCLEOTIDE SEQUENCE [LARGE SCALE GENOMIC DNA]</scope>
    <source>
        <strain evidence="6 7">BYS171W</strain>
    </source>
</reference>
<evidence type="ECO:0000313" key="7">
    <source>
        <dbReference type="Proteomes" id="UP001214854"/>
    </source>
</evidence>
<dbReference type="SFLD" id="SFLDS00029">
    <property type="entry name" value="Radical_SAM"/>
    <property type="match status" value="1"/>
</dbReference>
<dbReference type="InterPro" id="IPR006638">
    <property type="entry name" value="Elp3/MiaA/NifB-like_rSAM"/>
</dbReference>
<protein>
    <submittedName>
        <fullName evidence="6">PA0069 family radical SAM protein</fullName>
    </submittedName>
</protein>
<dbReference type="Pfam" id="PF04055">
    <property type="entry name" value="Radical_SAM"/>
    <property type="match status" value="1"/>
</dbReference>
<feature type="region of interest" description="Disordered" evidence="4">
    <location>
        <begin position="354"/>
        <end position="375"/>
    </location>
</feature>
<dbReference type="Proteomes" id="UP001214854">
    <property type="component" value="Unassembled WGS sequence"/>
</dbReference>
<proteinExistence type="predicted"/>
<dbReference type="SFLD" id="SFLDG01084">
    <property type="entry name" value="Uncharacterised_Radical_SAM_Su"/>
    <property type="match status" value="1"/>
</dbReference>
<dbReference type="Gene3D" id="3.80.30.30">
    <property type="match status" value="1"/>
</dbReference>